<keyword evidence="2" id="KW-0472">Membrane</keyword>
<reference evidence="3 4" key="1">
    <citation type="submission" date="2020-06" db="EMBL/GenBank/DDBJ databases">
        <authorList>
            <person name="Li R."/>
            <person name="Bekaert M."/>
        </authorList>
    </citation>
    <scope>NUCLEOTIDE SEQUENCE [LARGE SCALE GENOMIC DNA]</scope>
    <source>
        <strain evidence="4">wild</strain>
    </source>
</reference>
<evidence type="ECO:0000313" key="3">
    <source>
        <dbReference type="EMBL" id="CAC5392342.1"/>
    </source>
</evidence>
<protein>
    <submittedName>
        <fullName evidence="3">Uncharacterized protein</fullName>
    </submittedName>
</protein>
<evidence type="ECO:0000256" key="1">
    <source>
        <dbReference type="SAM" id="MobiDB-lite"/>
    </source>
</evidence>
<dbReference type="PANTHER" id="PTHR45902">
    <property type="entry name" value="LATROPHILIN RECEPTOR-LIKE PROTEIN A"/>
    <property type="match status" value="1"/>
</dbReference>
<evidence type="ECO:0000313" key="4">
    <source>
        <dbReference type="Proteomes" id="UP000507470"/>
    </source>
</evidence>
<dbReference type="OrthoDB" id="10051649at2759"/>
<gene>
    <name evidence="3" type="ORF">MCOR_27281</name>
</gene>
<accession>A0A6J8C9Q7</accession>
<dbReference type="InterPro" id="IPR053231">
    <property type="entry name" value="GPCR_LN-TM7"/>
</dbReference>
<keyword evidence="2" id="KW-0812">Transmembrane</keyword>
<feature type="compositionally biased region" description="Polar residues" evidence="1">
    <location>
        <begin position="894"/>
        <end position="910"/>
    </location>
</feature>
<dbReference type="Gene3D" id="1.20.1070.10">
    <property type="entry name" value="Rhodopsin 7-helix transmembrane proteins"/>
    <property type="match status" value="1"/>
</dbReference>
<feature type="transmembrane region" description="Helical" evidence="2">
    <location>
        <begin position="776"/>
        <end position="796"/>
    </location>
</feature>
<feature type="region of interest" description="Disordered" evidence="1">
    <location>
        <begin position="891"/>
        <end position="916"/>
    </location>
</feature>
<feature type="transmembrane region" description="Helical" evidence="2">
    <location>
        <begin position="817"/>
        <end position="836"/>
    </location>
</feature>
<name>A0A6J8C9Q7_MYTCO</name>
<dbReference type="PANTHER" id="PTHR45902:SF4">
    <property type="entry name" value="G-PROTEIN COUPLED RECEPTORS FAMILY 2 PROFILE 2 DOMAIN-CONTAINING PROTEIN"/>
    <property type="match status" value="1"/>
</dbReference>
<dbReference type="Proteomes" id="UP000507470">
    <property type="component" value="Unassembled WGS sequence"/>
</dbReference>
<dbReference type="AlphaFoldDB" id="A0A6J8C9Q7"/>
<keyword evidence="2" id="KW-1133">Transmembrane helix</keyword>
<keyword evidence="4" id="KW-1185">Reference proteome</keyword>
<evidence type="ECO:0000256" key="2">
    <source>
        <dbReference type="SAM" id="Phobius"/>
    </source>
</evidence>
<sequence length="916" mass="104541">MTGLWDKFDPDIQYACESTYMLKYKVFQNIFCYICNPTDGINNKSFRNCNVTGFWTPYDKGLHNACQFYRQTDTKYSFINVFCFLCNRDHTNNSSFQDAQAAVTFFVKGNIYFYQLTNIKKYSLLFFKQYLKEQMNNTIATTNGNKSFTLNLTQILLKAYAHTPLLPGLCNETLLQPNALNIIKSTKKGCSCNLSSFYNGELPLCLDLSLSNPFICVSNVINFGYYGKTGERIYAMVGSCSVNVYSTVLRERCAGNANDIYSFLPVVDTLTNIQYKNVHCFICNQVIDVDNIDNVVNSDNYKSMFDINIICKQTYIDFSRLLSLTEIIRNALINNCRISLLNPIVHPRSCHNDGVNVSVHNSIHQCNNSGLWPEFDLDIKLACEQLSYVDLRMVDDNNELFKNMFCSICNPPYFDEEMITNCSISDSCPIISENRATGCRVFPKVVNHLPYKNGFCYMCNEHPCRKKFRPEIDIEFMPDTGTCDFEPYKCVCLGPGCAVPKDIPGNICRNVTCFPGRYFKDEKCDPLFPIARNIRYNLGIFITNQTRLLNETEQILLRLLEDTVKNHSVGIVNLFILKYEQFSKSLCLEGPSDSKMITYVAVDLFIKSKINRNDLEQSLLNIAEKSSDKQSIEIHLASSLPELLKSVLVDNDFRNESRCWKSEENRDYLKKYGSYVSTNIQRQIICPQLEFDFNQFEIDGSSLLITKHSIKIPKDQVLMDSNNKIRVCVDDFSSFVTKKFSKSSKEYALEITTIVCGTNIGYGEKNCFISGHIPKLAAFICPVAVICAINIWLFGVTAYKIYNRPIIQSTANTKHDFFVYIKLFSLTGITWIGQIIDSFVPLSVFSFIVTILTGLQGLFIFLSFVCNKRVIKLFWEIFNVIRKNEGGKVPDPLSKTNSNPYPNSCTSITSDTHRPP</sequence>
<feature type="transmembrane region" description="Helical" evidence="2">
    <location>
        <begin position="842"/>
        <end position="865"/>
    </location>
</feature>
<organism evidence="3 4">
    <name type="scientific">Mytilus coruscus</name>
    <name type="common">Sea mussel</name>
    <dbReference type="NCBI Taxonomy" id="42192"/>
    <lineage>
        <taxon>Eukaryota</taxon>
        <taxon>Metazoa</taxon>
        <taxon>Spiralia</taxon>
        <taxon>Lophotrochozoa</taxon>
        <taxon>Mollusca</taxon>
        <taxon>Bivalvia</taxon>
        <taxon>Autobranchia</taxon>
        <taxon>Pteriomorphia</taxon>
        <taxon>Mytilida</taxon>
        <taxon>Mytiloidea</taxon>
        <taxon>Mytilidae</taxon>
        <taxon>Mytilinae</taxon>
        <taxon>Mytilus</taxon>
    </lineage>
</organism>
<proteinExistence type="predicted"/>
<dbReference type="EMBL" id="CACVKT020004962">
    <property type="protein sequence ID" value="CAC5392342.1"/>
    <property type="molecule type" value="Genomic_DNA"/>
</dbReference>